<organism evidence="2 3">
    <name type="scientific">Providencia stuartii</name>
    <dbReference type="NCBI Taxonomy" id="588"/>
    <lineage>
        <taxon>Bacteria</taxon>
        <taxon>Pseudomonadati</taxon>
        <taxon>Pseudomonadota</taxon>
        <taxon>Gammaproteobacteria</taxon>
        <taxon>Enterobacterales</taxon>
        <taxon>Morganellaceae</taxon>
        <taxon>Providencia</taxon>
    </lineage>
</organism>
<proteinExistence type="predicted"/>
<dbReference type="InterPro" id="IPR000182">
    <property type="entry name" value="GNAT_dom"/>
</dbReference>
<dbReference type="EMBL" id="LVIE01000168">
    <property type="protein sequence ID" value="OHT23854.1"/>
    <property type="molecule type" value="Genomic_DNA"/>
</dbReference>
<dbReference type="InterPro" id="IPR016181">
    <property type="entry name" value="Acyl_CoA_acyltransferase"/>
</dbReference>
<dbReference type="OrthoDB" id="6864670at2"/>
<dbReference type="CDD" id="cd04301">
    <property type="entry name" value="NAT_SF"/>
    <property type="match status" value="1"/>
</dbReference>
<name>A0A1S1HNI7_PROST</name>
<dbReference type="Gene3D" id="3.40.630.30">
    <property type="match status" value="1"/>
</dbReference>
<dbReference type="SUPFAM" id="SSF55729">
    <property type="entry name" value="Acyl-CoA N-acyltransferases (Nat)"/>
    <property type="match status" value="1"/>
</dbReference>
<sequence>MTVSLIKATEQDAQLLHEIGVKSYRHHFAKLWLNVDELADYLYQEYSPQQIIKDIQTTNTEWFLIKELQQPIGLVKLTYHEMIPDESLCGTQLNKIYFLPDATGKGTGKTVFTQIETLAKQQNDSLLWLDVLAQNAHALRFYQANGMQKLKEVIFTSKTQQNLEFIMSKNL</sequence>
<evidence type="ECO:0000313" key="2">
    <source>
        <dbReference type="EMBL" id="OHT23854.1"/>
    </source>
</evidence>
<dbReference type="GO" id="GO:0016747">
    <property type="term" value="F:acyltransferase activity, transferring groups other than amino-acyl groups"/>
    <property type="evidence" value="ECO:0007669"/>
    <property type="project" value="InterPro"/>
</dbReference>
<accession>A0A1S1HNI7</accession>
<dbReference type="PROSITE" id="PS51186">
    <property type="entry name" value="GNAT"/>
    <property type="match status" value="1"/>
</dbReference>
<keyword evidence="2" id="KW-0808">Transferase</keyword>
<protein>
    <submittedName>
        <fullName evidence="2">GCN5 family acetyltransferase</fullName>
    </submittedName>
</protein>
<dbReference type="Proteomes" id="UP000179588">
    <property type="component" value="Unassembled WGS sequence"/>
</dbReference>
<feature type="domain" description="N-acetyltransferase" evidence="1">
    <location>
        <begin position="3"/>
        <end position="171"/>
    </location>
</feature>
<comment type="caution">
    <text evidence="2">The sequence shown here is derived from an EMBL/GenBank/DDBJ whole genome shotgun (WGS) entry which is preliminary data.</text>
</comment>
<keyword evidence="3" id="KW-1185">Reference proteome</keyword>
<evidence type="ECO:0000313" key="3">
    <source>
        <dbReference type="Proteomes" id="UP000179588"/>
    </source>
</evidence>
<reference evidence="2 3" key="1">
    <citation type="submission" date="2016-03" db="EMBL/GenBank/DDBJ databases">
        <title>Genome sequence of Providencia stuartii strain, isolated from the salivary glands of larval Lucilia sericata.</title>
        <authorList>
            <person name="Yuan Y."/>
            <person name="Zhang Y."/>
            <person name="Fu S."/>
            <person name="Crippen T.L."/>
            <person name="Visi D."/>
            <person name="Benbow M.E."/>
            <person name="Allen M."/>
            <person name="Tomberlin J.K."/>
            <person name="Sze S.-H."/>
            <person name="Tarone A.M."/>
        </authorList>
    </citation>
    <scope>NUCLEOTIDE SEQUENCE [LARGE SCALE GENOMIC DNA]</scope>
    <source>
        <strain evidence="2 3">Crippen</strain>
    </source>
</reference>
<gene>
    <name evidence="2" type="ORF">A3Q29_04010</name>
</gene>
<dbReference type="RefSeq" id="WP_070928451.1">
    <property type="nucleotide sequence ID" value="NZ_CANMXG010000004.1"/>
</dbReference>
<evidence type="ECO:0000259" key="1">
    <source>
        <dbReference type="PROSITE" id="PS51186"/>
    </source>
</evidence>
<dbReference type="AlphaFoldDB" id="A0A1S1HNI7"/>
<dbReference type="Pfam" id="PF00583">
    <property type="entry name" value="Acetyltransf_1"/>
    <property type="match status" value="1"/>
</dbReference>